<dbReference type="AlphaFoldDB" id="A0A8R2D3J3"/>
<dbReference type="InterPro" id="IPR029235">
    <property type="entry name" value="FAME"/>
</dbReference>
<dbReference type="PANTHER" id="PTHR16065:SF2">
    <property type="entry name" value="COILED-COIL DOMAIN CONTAINING 198"/>
    <property type="match status" value="1"/>
</dbReference>
<dbReference type="PANTHER" id="PTHR16065">
    <property type="entry name" value="COILED-COIL DOMAIN CONTAINING 198"/>
    <property type="match status" value="1"/>
</dbReference>
<reference evidence="3" key="1">
    <citation type="submission" date="2010-06" db="EMBL/GenBank/DDBJ databases">
        <authorList>
            <person name="Jiang H."/>
            <person name="Abraham K."/>
            <person name="Ali S."/>
            <person name="Alsbrooks S.L."/>
            <person name="Anim B.N."/>
            <person name="Anosike U.S."/>
            <person name="Attaway T."/>
            <person name="Bandaranaike D.P."/>
            <person name="Battles P.K."/>
            <person name="Bell S.N."/>
            <person name="Bell A.V."/>
            <person name="Beltran B."/>
            <person name="Bickham C."/>
            <person name="Bustamante Y."/>
            <person name="Caleb T."/>
            <person name="Canada A."/>
            <person name="Cardenas V."/>
            <person name="Carter K."/>
            <person name="Chacko J."/>
            <person name="Chandrabose M.N."/>
            <person name="Chavez D."/>
            <person name="Chavez A."/>
            <person name="Chen L."/>
            <person name="Chu H.-S."/>
            <person name="Claassen K.J."/>
            <person name="Cockrell R."/>
            <person name="Collins M."/>
            <person name="Cooper J.A."/>
            <person name="Cree A."/>
            <person name="Curry S.M."/>
            <person name="Da Y."/>
            <person name="Dao M.D."/>
            <person name="Das B."/>
            <person name="Davila M.-L."/>
            <person name="Davy-Carroll L."/>
            <person name="Denson S."/>
            <person name="Dinh H."/>
            <person name="Ebong V.E."/>
            <person name="Edwards J.R."/>
            <person name="Egan A."/>
            <person name="El-Daye J."/>
            <person name="Escobedo L."/>
            <person name="Fernandez S."/>
            <person name="Fernando P.R."/>
            <person name="Flagg N."/>
            <person name="Forbes L.D."/>
            <person name="Fowler R.G."/>
            <person name="Fu Q."/>
            <person name="Gabisi R.A."/>
            <person name="Ganer J."/>
            <person name="Garbino Pronczuk A."/>
            <person name="Garcia R.M."/>
            <person name="Garner T."/>
            <person name="Garrett T.E."/>
            <person name="Gonzalez D.A."/>
            <person name="Hamid H."/>
            <person name="Hawkins E.S."/>
            <person name="Hirani K."/>
            <person name="Hogues M.E."/>
            <person name="Hollins B."/>
            <person name="Hsiao C.-H."/>
            <person name="Jabil R."/>
            <person name="James M.L."/>
            <person name="Jhangiani S.N."/>
            <person name="Johnson B."/>
            <person name="Johnson Q."/>
            <person name="Joshi V."/>
            <person name="Kalu J.B."/>
            <person name="Kam C."/>
            <person name="Kashfia A."/>
            <person name="Keebler J."/>
            <person name="Kisamo H."/>
            <person name="Kovar C.L."/>
            <person name="Lago L.A."/>
            <person name="Lai C.-Y."/>
            <person name="Laidlaw J."/>
            <person name="Lara F."/>
            <person name="Le T.-K."/>
            <person name="Lee S.L."/>
            <person name="Legall F.H."/>
            <person name="Lemon S.J."/>
            <person name="Lewis L.R."/>
            <person name="Li B."/>
            <person name="Liu Y."/>
            <person name="Liu Y.-S."/>
            <person name="Lopez J."/>
            <person name="Lozado R.J."/>
            <person name="Lu J."/>
            <person name="Madu R.C."/>
            <person name="Maheshwari M."/>
            <person name="Maheshwari R."/>
            <person name="Malloy K."/>
            <person name="Martinez E."/>
            <person name="Mathew T."/>
            <person name="Mercado I.C."/>
            <person name="Mercado C."/>
            <person name="Meyer B."/>
            <person name="Montgomery K."/>
            <person name="Morgan M.B."/>
            <person name="Munidasa M."/>
            <person name="Nazareth L.V."/>
            <person name="Nelson J."/>
            <person name="Ng B.M."/>
            <person name="Nguyen N.B."/>
            <person name="Nguyen P.Q."/>
            <person name="Nguyen T."/>
            <person name="Obregon M."/>
            <person name="Okwuonu G.O."/>
            <person name="Onwere C.G."/>
            <person name="Orozco G."/>
            <person name="Parra A."/>
            <person name="Patel S."/>
            <person name="Patil S."/>
            <person name="Perez A."/>
            <person name="Perez Y."/>
            <person name="Pham C."/>
            <person name="Primus E.L."/>
            <person name="Pu L.-L."/>
            <person name="Puazo M."/>
            <person name="Qin X."/>
            <person name="Quiroz J.B."/>
            <person name="Reese J."/>
            <person name="Richards S."/>
            <person name="Rives C.M."/>
            <person name="Robberts R."/>
            <person name="Ruiz S.J."/>
            <person name="Ruiz M.J."/>
            <person name="Santibanez J."/>
            <person name="Schneider B.W."/>
            <person name="Sisson I."/>
            <person name="Smith M."/>
            <person name="Sodergren E."/>
            <person name="Song X.-Z."/>
            <person name="Song B.B."/>
            <person name="Summersgill H."/>
            <person name="Thelus R."/>
            <person name="Thornton R.D."/>
            <person name="Trejos Z.Y."/>
            <person name="Usmani K."/>
            <person name="Vattathil S."/>
            <person name="Villasana D."/>
            <person name="Walker D.L."/>
            <person name="Wang S."/>
            <person name="Wang K."/>
            <person name="White C.S."/>
            <person name="Williams A.C."/>
            <person name="Williamson J."/>
            <person name="Wilson K."/>
            <person name="Woghiren I.O."/>
            <person name="Woodworth J.R."/>
            <person name="Worley K.C."/>
            <person name="Wright R.A."/>
            <person name="Wu W."/>
            <person name="Young L."/>
            <person name="Zhang L."/>
            <person name="Zhang J."/>
            <person name="Zhu Y."/>
            <person name="Muzny D.M."/>
            <person name="Weinstock G."/>
            <person name="Gibbs R.A."/>
        </authorList>
    </citation>
    <scope>NUCLEOTIDE SEQUENCE [LARGE SCALE GENOMIC DNA]</scope>
    <source>
        <strain evidence="3">LSR1</strain>
    </source>
</reference>
<accession>A0A8R2D3J3</accession>
<evidence type="ECO:0000313" key="3">
    <source>
        <dbReference type="Proteomes" id="UP000007819"/>
    </source>
</evidence>
<proteinExistence type="predicted"/>
<dbReference type="Pfam" id="PF15398">
    <property type="entry name" value="DUF4619"/>
    <property type="match status" value="1"/>
</dbReference>
<dbReference type="RefSeq" id="XP_016657877.1">
    <property type="nucleotide sequence ID" value="XM_016802388.1"/>
</dbReference>
<dbReference type="Proteomes" id="UP000007819">
    <property type="component" value="Chromosome A3"/>
</dbReference>
<sequence length="121" mass="13600">MGCGGSTMPMPAMPTEEFSKMRLEIPSPIAFSVPLTEEEESVVKKHPPKRLRMMEGQQSPPLTHEMLLEKLAEADNRRQQILSQRIESAKTLMRPRYNSANKMNADDALVENTDVVGDEDS</sequence>
<dbReference type="KEGG" id="api:100571765"/>
<organism evidence="2 3">
    <name type="scientific">Acyrthosiphon pisum</name>
    <name type="common">Pea aphid</name>
    <dbReference type="NCBI Taxonomy" id="7029"/>
    <lineage>
        <taxon>Eukaryota</taxon>
        <taxon>Metazoa</taxon>
        <taxon>Ecdysozoa</taxon>
        <taxon>Arthropoda</taxon>
        <taxon>Hexapoda</taxon>
        <taxon>Insecta</taxon>
        <taxon>Pterygota</taxon>
        <taxon>Neoptera</taxon>
        <taxon>Paraneoptera</taxon>
        <taxon>Hemiptera</taxon>
        <taxon>Sternorrhyncha</taxon>
        <taxon>Aphidomorpha</taxon>
        <taxon>Aphidoidea</taxon>
        <taxon>Aphididae</taxon>
        <taxon>Macrosiphini</taxon>
        <taxon>Acyrthosiphon</taxon>
    </lineage>
</organism>
<feature type="region of interest" description="Disordered" evidence="1">
    <location>
        <begin position="98"/>
        <end position="121"/>
    </location>
</feature>
<protein>
    <submittedName>
        <fullName evidence="2">Uncharacterized protein</fullName>
    </submittedName>
</protein>
<evidence type="ECO:0000256" key="1">
    <source>
        <dbReference type="SAM" id="MobiDB-lite"/>
    </source>
</evidence>
<name>A0A8R2D3J3_ACYPI</name>
<evidence type="ECO:0000313" key="2">
    <source>
        <dbReference type="EnsemblMetazoa" id="XP_016657877.1"/>
    </source>
</evidence>
<keyword evidence="3" id="KW-1185">Reference proteome</keyword>
<reference evidence="2" key="2">
    <citation type="submission" date="2022-06" db="UniProtKB">
        <authorList>
            <consortium name="EnsemblMetazoa"/>
        </authorList>
    </citation>
    <scope>IDENTIFICATION</scope>
</reference>
<dbReference type="OrthoDB" id="6344011at2759"/>
<dbReference type="GeneID" id="100571765"/>
<dbReference type="EnsemblMetazoa" id="XM_016802388.2">
    <property type="protein sequence ID" value="XP_016657877.1"/>
    <property type="gene ID" value="LOC100571765"/>
</dbReference>
<feature type="region of interest" description="Disordered" evidence="1">
    <location>
        <begin position="37"/>
        <end position="61"/>
    </location>
</feature>